<accession>A0A445MM52</accession>
<organism evidence="2">
    <name type="scientific">Ensete ventricosum</name>
    <name type="common">Abyssinian banana</name>
    <name type="synonym">Musa ensete</name>
    <dbReference type="NCBI Taxonomy" id="4639"/>
    <lineage>
        <taxon>Eukaryota</taxon>
        <taxon>Viridiplantae</taxon>
        <taxon>Streptophyta</taxon>
        <taxon>Embryophyta</taxon>
        <taxon>Tracheophyta</taxon>
        <taxon>Spermatophyta</taxon>
        <taxon>Magnoliopsida</taxon>
        <taxon>Liliopsida</taxon>
        <taxon>Zingiberales</taxon>
        <taxon>Musaceae</taxon>
        <taxon>Ensete</taxon>
    </lineage>
</organism>
<sequence length="119" mass="13294">MGNCLAPESTRTKSRPRCAVVPRGLQVNEQEKRQPLQAAHEPRKRVKGTPERPKRSVRFEDYDGGKKEVVRVKIVMVKKEAARFLTMLAAGDDGASKEMQCELEGAQPHRRNGLLETGA</sequence>
<feature type="region of interest" description="Disordered" evidence="1">
    <location>
        <begin position="23"/>
        <end position="57"/>
    </location>
</feature>
<dbReference type="AlphaFoldDB" id="A0A445MM52"/>
<proteinExistence type="predicted"/>
<dbReference type="EMBL" id="KV876695">
    <property type="protein sequence ID" value="RZR75315.1"/>
    <property type="molecule type" value="Genomic_DNA"/>
</dbReference>
<evidence type="ECO:0000313" key="2">
    <source>
        <dbReference type="EMBL" id="RZR75315.1"/>
    </source>
</evidence>
<dbReference type="Proteomes" id="UP000290560">
    <property type="component" value="Unassembled WGS sequence"/>
</dbReference>
<feature type="compositionally biased region" description="Basic and acidic residues" evidence="1">
    <location>
        <begin position="48"/>
        <end position="57"/>
    </location>
</feature>
<reference evidence="2" key="1">
    <citation type="journal article" date="2018" name="Data Brief">
        <title>Genome sequence data from 17 accessions of Ensete ventricosum, a staple food crop for millions in Ethiopia.</title>
        <authorList>
            <person name="Yemataw Z."/>
            <person name="Muzemil S."/>
            <person name="Ambachew D."/>
            <person name="Tripathi L."/>
            <person name="Tesfaye K."/>
            <person name="Chala A."/>
            <person name="Farbos A."/>
            <person name="O'Neill P."/>
            <person name="Moore K."/>
            <person name="Grant M."/>
            <person name="Studholme D.J."/>
        </authorList>
    </citation>
    <scope>NUCLEOTIDE SEQUENCE [LARGE SCALE GENOMIC DNA]</scope>
    <source>
        <tissue evidence="2">Leaf</tissue>
    </source>
</reference>
<evidence type="ECO:0000256" key="1">
    <source>
        <dbReference type="SAM" id="MobiDB-lite"/>
    </source>
</evidence>
<protein>
    <submittedName>
        <fullName evidence="2">Uncharacterized protein</fullName>
    </submittedName>
</protein>
<name>A0A445MM52_ENSVE</name>
<feature type="region of interest" description="Disordered" evidence="1">
    <location>
        <begin position="99"/>
        <end position="119"/>
    </location>
</feature>
<gene>
    <name evidence="2" type="ORF">BHM03_00054569</name>
</gene>